<dbReference type="EMBL" id="JAGIYQ010000006">
    <property type="protein sequence ID" value="MBP0725749.1"/>
    <property type="molecule type" value="Genomic_DNA"/>
</dbReference>
<dbReference type="Pfam" id="PF02597">
    <property type="entry name" value="ThiS"/>
    <property type="match status" value="1"/>
</dbReference>
<evidence type="ECO:0000256" key="4">
    <source>
        <dbReference type="ARBA" id="ARBA00024200"/>
    </source>
</evidence>
<keyword evidence="2" id="KW-0547">Nucleotide-binding</keyword>
<evidence type="ECO:0000313" key="13">
    <source>
        <dbReference type="EMBL" id="MBP0725749.1"/>
    </source>
</evidence>
<evidence type="ECO:0000256" key="9">
    <source>
        <dbReference type="ARBA" id="ARBA00076711"/>
    </source>
</evidence>
<evidence type="ECO:0000256" key="12">
    <source>
        <dbReference type="ARBA" id="ARBA00078992"/>
    </source>
</evidence>
<dbReference type="GO" id="GO:1990133">
    <property type="term" value="C:molybdopterin adenylyltransferase complex"/>
    <property type="evidence" value="ECO:0007669"/>
    <property type="project" value="TreeGrafter"/>
</dbReference>
<dbReference type="AlphaFoldDB" id="A0A940SK87"/>
<accession>A0A940SK87</accession>
<evidence type="ECO:0000256" key="1">
    <source>
        <dbReference type="ARBA" id="ARBA00005046"/>
    </source>
</evidence>
<comment type="function">
    <text evidence="6">Involved in sulfur transfer in the conversion of molybdopterin precursor Z to molybdopterin.</text>
</comment>
<evidence type="ECO:0000256" key="3">
    <source>
        <dbReference type="ARBA" id="ARBA00023150"/>
    </source>
</evidence>
<dbReference type="PANTHER" id="PTHR33359:SF1">
    <property type="entry name" value="MOLYBDOPTERIN SYNTHASE SULFUR CARRIER SUBUNIT"/>
    <property type="match status" value="1"/>
</dbReference>
<evidence type="ECO:0000313" key="14">
    <source>
        <dbReference type="Proteomes" id="UP000682134"/>
    </source>
</evidence>
<gene>
    <name evidence="13" type="primary">moaD</name>
    <name evidence="13" type="ORF">J5Y03_11255</name>
</gene>
<sequence>MIKVLFFAGIREEVGLDELKIVEIDNITIHQLKQYLQNKYSISSLSHVMTAINESFVTDEEVIKDQDIIAFIPPVSGG</sequence>
<dbReference type="CDD" id="cd00754">
    <property type="entry name" value="Ubl_MoaD"/>
    <property type="match status" value="1"/>
</dbReference>
<dbReference type="PANTHER" id="PTHR33359">
    <property type="entry name" value="MOLYBDOPTERIN SYNTHASE SULFUR CARRIER SUBUNIT"/>
    <property type="match status" value="1"/>
</dbReference>
<reference evidence="13" key="1">
    <citation type="submission" date="2021-04" db="EMBL/GenBank/DDBJ databases">
        <title>Genome seq and assembly of Bacillus sp.</title>
        <authorList>
            <person name="Chhetri G."/>
        </authorList>
    </citation>
    <scope>NUCLEOTIDE SEQUENCE</scope>
    <source>
        <strain evidence="13">RG28</strain>
    </source>
</reference>
<evidence type="ECO:0000256" key="11">
    <source>
        <dbReference type="ARBA" id="ARBA00078020"/>
    </source>
</evidence>
<dbReference type="InterPro" id="IPR012675">
    <property type="entry name" value="Beta-grasp_dom_sf"/>
</dbReference>
<comment type="subunit">
    <text evidence="7">Heterotetramer of 2 MoaD subunits and 2 MoaE subunits. Forms a stable heterotetrameric complex of 2 MoaD and 2 MoeB during adenylation of MoaD by MoeB. During catalysis MoaD shuttles between the two heterotetrameric complexes.</text>
</comment>
<dbReference type="GO" id="GO:0006777">
    <property type="term" value="P:Mo-molybdopterin cofactor biosynthetic process"/>
    <property type="evidence" value="ECO:0007669"/>
    <property type="project" value="UniProtKB-KW"/>
</dbReference>
<dbReference type="SUPFAM" id="SSF54285">
    <property type="entry name" value="MoaD/ThiS"/>
    <property type="match status" value="1"/>
</dbReference>
<proteinExistence type="inferred from homology"/>
<evidence type="ECO:0000256" key="6">
    <source>
        <dbReference type="ARBA" id="ARBA00054425"/>
    </source>
</evidence>
<organism evidence="13 14">
    <name type="scientific">Gottfriedia endophytica</name>
    <dbReference type="NCBI Taxonomy" id="2820819"/>
    <lineage>
        <taxon>Bacteria</taxon>
        <taxon>Bacillati</taxon>
        <taxon>Bacillota</taxon>
        <taxon>Bacilli</taxon>
        <taxon>Bacillales</taxon>
        <taxon>Bacillaceae</taxon>
        <taxon>Gottfriedia</taxon>
    </lineage>
</organism>
<comment type="caution">
    <text evidence="13">The sequence shown here is derived from an EMBL/GenBank/DDBJ whole genome shotgun (WGS) entry which is preliminary data.</text>
</comment>
<evidence type="ECO:0000256" key="2">
    <source>
        <dbReference type="ARBA" id="ARBA00022741"/>
    </source>
</evidence>
<comment type="similarity">
    <text evidence="4">Belongs to the MoaD family.</text>
</comment>
<dbReference type="InterPro" id="IPR016155">
    <property type="entry name" value="Mopterin_synth/thiamin_S_b"/>
</dbReference>
<evidence type="ECO:0000256" key="10">
    <source>
        <dbReference type="ARBA" id="ARBA00077809"/>
    </source>
</evidence>
<dbReference type="InterPro" id="IPR003749">
    <property type="entry name" value="ThiS/MoaD-like"/>
</dbReference>
<dbReference type="InterPro" id="IPR044672">
    <property type="entry name" value="MOCS2A"/>
</dbReference>
<name>A0A940SK87_9BACI</name>
<evidence type="ECO:0000256" key="8">
    <source>
        <dbReference type="ARBA" id="ARBA00075076"/>
    </source>
</evidence>
<protein>
    <recommendedName>
        <fullName evidence="5">Molybdopterin synthase sulfur carrier subunit</fullName>
    </recommendedName>
    <alternativeName>
        <fullName evidence="11">MPT synthase subunit 1</fullName>
    </alternativeName>
    <alternativeName>
        <fullName evidence="8">Molybdenum cofactor biosynthesis protein D</fullName>
    </alternativeName>
    <alternativeName>
        <fullName evidence="10">Molybdopterin-converting factor small subunit</fullName>
    </alternativeName>
    <alternativeName>
        <fullName evidence="9">Molybdopterin-converting factor subunit 1</fullName>
    </alternativeName>
    <alternativeName>
        <fullName evidence="12">Sulfur carrier protein MoaD</fullName>
    </alternativeName>
</protein>
<evidence type="ECO:0000256" key="5">
    <source>
        <dbReference type="ARBA" id="ARBA00024247"/>
    </source>
</evidence>
<keyword evidence="14" id="KW-1185">Reference proteome</keyword>
<dbReference type="Proteomes" id="UP000682134">
    <property type="component" value="Unassembled WGS sequence"/>
</dbReference>
<evidence type="ECO:0000256" key="7">
    <source>
        <dbReference type="ARBA" id="ARBA00063099"/>
    </source>
</evidence>
<comment type="pathway">
    <text evidence="1">Cofactor biosynthesis; molybdopterin biosynthesis.</text>
</comment>
<dbReference type="FunFam" id="3.10.20.30:FF:000010">
    <property type="entry name" value="Molybdopterin synthase sulfur carrier subunit"/>
    <property type="match status" value="1"/>
</dbReference>
<dbReference type="Gene3D" id="3.10.20.30">
    <property type="match status" value="1"/>
</dbReference>
<dbReference type="NCBIfam" id="TIGR01682">
    <property type="entry name" value="moaD"/>
    <property type="match status" value="1"/>
</dbReference>
<dbReference type="GO" id="GO:0000166">
    <property type="term" value="F:nucleotide binding"/>
    <property type="evidence" value="ECO:0007669"/>
    <property type="project" value="UniProtKB-KW"/>
</dbReference>
<dbReference type="RefSeq" id="WP_209405629.1">
    <property type="nucleotide sequence ID" value="NZ_JAGIYQ010000006.1"/>
</dbReference>
<keyword evidence="3" id="KW-0501">Molybdenum cofactor biosynthesis</keyword>